<dbReference type="GO" id="GO:0005886">
    <property type="term" value="C:plasma membrane"/>
    <property type="evidence" value="ECO:0007669"/>
    <property type="project" value="UniProtKB-SubCell"/>
</dbReference>
<dbReference type="GO" id="GO:0009055">
    <property type="term" value="F:electron transfer activity"/>
    <property type="evidence" value="ECO:0007669"/>
    <property type="project" value="TreeGrafter"/>
</dbReference>
<organism evidence="16 17">
    <name type="scientific">Donghicola tyrosinivorans</name>
    <dbReference type="NCBI Taxonomy" id="1652492"/>
    <lineage>
        <taxon>Bacteria</taxon>
        <taxon>Pseudomonadati</taxon>
        <taxon>Pseudomonadota</taxon>
        <taxon>Alphaproteobacteria</taxon>
        <taxon>Rhodobacterales</taxon>
        <taxon>Roseobacteraceae</taxon>
        <taxon>Donghicola</taxon>
    </lineage>
</organism>
<dbReference type="Pfam" id="PF03264">
    <property type="entry name" value="Cytochrom_NNT"/>
    <property type="match status" value="1"/>
</dbReference>
<evidence type="ECO:0000256" key="3">
    <source>
        <dbReference type="ARBA" id="ARBA00022448"/>
    </source>
</evidence>
<evidence type="ECO:0000256" key="2">
    <source>
        <dbReference type="ARBA" id="ARBA00007395"/>
    </source>
</evidence>
<evidence type="ECO:0000256" key="9">
    <source>
        <dbReference type="ARBA" id="ARBA00022989"/>
    </source>
</evidence>
<evidence type="ECO:0000256" key="12">
    <source>
        <dbReference type="ARBA" id="ARBA00055242"/>
    </source>
</evidence>
<gene>
    <name evidence="16" type="ORF">CLV74_113121</name>
</gene>
<evidence type="ECO:0000256" key="8">
    <source>
        <dbReference type="ARBA" id="ARBA00022982"/>
    </source>
</evidence>
<dbReference type="PANTHER" id="PTHR30333:SF1">
    <property type="entry name" value="CYTOCHROME C-TYPE PROTEIN NAPC"/>
    <property type="match status" value="1"/>
</dbReference>
<evidence type="ECO:0000256" key="7">
    <source>
        <dbReference type="ARBA" id="ARBA00022723"/>
    </source>
</evidence>
<dbReference type="InterPro" id="IPR038266">
    <property type="entry name" value="NapC/NirT_cytc_sf"/>
</dbReference>
<proteinExistence type="inferred from homology"/>
<sequence length="234" mass="26345">MADPNNGGPVRKRGLARLWDIIWSPTSVMSVGFLLIAGFIGGVLFWGGFNWSLELTNTEEFCVSCHTMETNLGEYRETVHYNNHSGVRAICSDCHVPHEWQYKMKAKIMAVKDVYHEIAGTISTPEKYEERRLEMAAAVWKKMKASDSRECRNCHAFEYMDFTMQETRAADNHQLAIDTNMTCIDCHQGIAHDLAPGYMEEYKHVVDTLAGTAPARDGSIDVAQIKTYLGLSAD</sequence>
<dbReference type="Gene3D" id="1.10.3820.10">
    <property type="entry name" value="Di-heme elbow motif domain"/>
    <property type="match status" value="1"/>
</dbReference>
<evidence type="ECO:0000256" key="10">
    <source>
        <dbReference type="ARBA" id="ARBA00023004"/>
    </source>
</evidence>
<evidence type="ECO:0000313" key="17">
    <source>
        <dbReference type="Proteomes" id="UP000238392"/>
    </source>
</evidence>
<dbReference type="InterPro" id="IPR051174">
    <property type="entry name" value="Cytochrome_c-type_ET"/>
</dbReference>
<dbReference type="PANTHER" id="PTHR30333">
    <property type="entry name" value="CYTOCHROME C-TYPE PROTEIN"/>
    <property type="match status" value="1"/>
</dbReference>
<keyword evidence="6 14" id="KW-0812">Transmembrane</keyword>
<protein>
    <recommendedName>
        <fullName evidence="13">Cytochrome c-type protein NapC</fullName>
    </recommendedName>
</protein>
<comment type="function">
    <text evidence="12">Mediates electron flow from quinones to the NapAB complex.</text>
</comment>
<dbReference type="AlphaFoldDB" id="A0A2T0WHH5"/>
<keyword evidence="10" id="KW-0408">Iron</keyword>
<comment type="similarity">
    <text evidence="2">Belongs to the NapC/NirT/NrfH family.</text>
</comment>
<feature type="transmembrane region" description="Helical" evidence="14">
    <location>
        <begin position="21"/>
        <end position="49"/>
    </location>
</feature>
<dbReference type="EMBL" id="PVTQ01000013">
    <property type="protein sequence ID" value="PRY86146.1"/>
    <property type="molecule type" value="Genomic_DNA"/>
</dbReference>
<dbReference type="FunFam" id="1.10.3820.10:FF:000001">
    <property type="entry name" value="Cytochrome c-type protein"/>
    <property type="match status" value="1"/>
</dbReference>
<evidence type="ECO:0000256" key="14">
    <source>
        <dbReference type="SAM" id="Phobius"/>
    </source>
</evidence>
<keyword evidence="3" id="KW-0813">Transport</keyword>
<evidence type="ECO:0000259" key="15">
    <source>
        <dbReference type="Pfam" id="PF03264"/>
    </source>
</evidence>
<keyword evidence="9 14" id="KW-1133">Transmembrane helix</keyword>
<evidence type="ECO:0000256" key="1">
    <source>
        <dbReference type="ARBA" id="ARBA00004162"/>
    </source>
</evidence>
<dbReference type="GO" id="GO:0009061">
    <property type="term" value="P:anaerobic respiration"/>
    <property type="evidence" value="ECO:0007669"/>
    <property type="project" value="TreeGrafter"/>
</dbReference>
<dbReference type="InterPro" id="IPR005126">
    <property type="entry name" value="NapC/NirT_cyt_c_N"/>
</dbReference>
<dbReference type="GO" id="GO:0046872">
    <property type="term" value="F:metal ion binding"/>
    <property type="evidence" value="ECO:0007669"/>
    <property type="project" value="UniProtKB-KW"/>
</dbReference>
<dbReference type="SUPFAM" id="SSF48695">
    <property type="entry name" value="Multiheme cytochromes"/>
    <property type="match status" value="1"/>
</dbReference>
<keyword evidence="11 14" id="KW-0472">Membrane</keyword>
<dbReference type="OrthoDB" id="7360653at2"/>
<keyword evidence="7" id="KW-0479">Metal-binding</keyword>
<evidence type="ECO:0000313" key="16">
    <source>
        <dbReference type="EMBL" id="PRY86146.1"/>
    </source>
</evidence>
<feature type="domain" description="NapC/NirT cytochrome c N-terminal" evidence="15">
    <location>
        <begin position="26"/>
        <end position="195"/>
    </location>
</feature>
<dbReference type="RefSeq" id="WP_106267076.1">
    <property type="nucleotide sequence ID" value="NZ_PVTQ01000013.1"/>
</dbReference>
<comment type="caution">
    <text evidence="16">The sequence shown here is derived from an EMBL/GenBank/DDBJ whole genome shotgun (WGS) entry which is preliminary data.</text>
</comment>
<evidence type="ECO:0000256" key="4">
    <source>
        <dbReference type="ARBA" id="ARBA00022475"/>
    </source>
</evidence>
<evidence type="ECO:0000256" key="11">
    <source>
        <dbReference type="ARBA" id="ARBA00023136"/>
    </source>
</evidence>
<keyword evidence="4" id="KW-1003">Cell membrane</keyword>
<reference evidence="16 17" key="1">
    <citation type="submission" date="2018-03" db="EMBL/GenBank/DDBJ databases">
        <title>Genomic Encyclopedia of Archaeal and Bacterial Type Strains, Phase II (KMG-II): from individual species to whole genera.</title>
        <authorList>
            <person name="Goeker M."/>
        </authorList>
    </citation>
    <scope>NUCLEOTIDE SEQUENCE [LARGE SCALE GENOMIC DNA]</scope>
    <source>
        <strain evidence="16 17">DSM 100212</strain>
    </source>
</reference>
<dbReference type="InterPro" id="IPR036280">
    <property type="entry name" value="Multihaem_cyt_sf"/>
</dbReference>
<keyword evidence="5" id="KW-0349">Heme</keyword>
<evidence type="ECO:0000256" key="13">
    <source>
        <dbReference type="ARBA" id="ARBA00074074"/>
    </source>
</evidence>
<keyword evidence="17" id="KW-1185">Reference proteome</keyword>
<keyword evidence="8" id="KW-0249">Electron transport</keyword>
<name>A0A2T0WHH5_9RHOB</name>
<accession>A0A2T0WHH5</accession>
<comment type="subcellular location">
    <subcellularLocation>
        <location evidence="1">Cell membrane</location>
        <topology evidence="1">Single-pass membrane protein</topology>
    </subcellularLocation>
</comment>
<evidence type="ECO:0000256" key="5">
    <source>
        <dbReference type="ARBA" id="ARBA00022617"/>
    </source>
</evidence>
<dbReference type="Proteomes" id="UP000238392">
    <property type="component" value="Unassembled WGS sequence"/>
</dbReference>
<evidence type="ECO:0000256" key="6">
    <source>
        <dbReference type="ARBA" id="ARBA00022692"/>
    </source>
</evidence>